<evidence type="ECO:0008006" key="3">
    <source>
        <dbReference type="Google" id="ProtNLM"/>
    </source>
</evidence>
<evidence type="ECO:0000313" key="2">
    <source>
        <dbReference type="Proteomes" id="UP001501822"/>
    </source>
</evidence>
<gene>
    <name evidence="1" type="ORF">GCM10010151_57980</name>
</gene>
<evidence type="ECO:0000313" key="1">
    <source>
        <dbReference type="EMBL" id="GAA0360549.1"/>
    </source>
</evidence>
<protein>
    <recommendedName>
        <fullName evidence="3">XRE family transcriptional regulator</fullName>
    </recommendedName>
</protein>
<keyword evidence="2" id="KW-1185">Reference proteome</keyword>
<accession>A0ABP3H4Y7</accession>
<dbReference type="EMBL" id="BAAABM010000054">
    <property type="protein sequence ID" value="GAA0360549.1"/>
    <property type="molecule type" value="Genomic_DNA"/>
</dbReference>
<reference evidence="2" key="1">
    <citation type="journal article" date="2019" name="Int. J. Syst. Evol. Microbiol.">
        <title>The Global Catalogue of Microorganisms (GCM) 10K type strain sequencing project: providing services to taxonomists for standard genome sequencing and annotation.</title>
        <authorList>
            <consortium name="The Broad Institute Genomics Platform"/>
            <consortium name="The Broad Institute Genome Sequencing Center for Infectious Disease"/>
            <person name="Wu L."/>
            <person name="Ma J."/>
        </authorList>
    </citation>
    <scope>NUCLEOTIDE SEQUENCE [LARGE SCALE GENOMIC DNA]</scope>
    <source>
        <strain evidence="2">JCM 3146</strain>
    </source>
</reference>
<name>A0ABP3H4Y7_9ACTN</name>
<organism evidence="1 2">
    <name type="scientific">Actinoallomurus spadix</name>
    <dbReference type="NCBI Taxonomy" id="79912"/>
    <lineage>
        <taxon>Bacteria</taxon>
        <taxon>Bacillati</taxon>
        <taxon>Actinomycetota</taxon>
        <taxon>Actinomycetes</taxon>
        <taxon>Streptosporangiales</taxon>
        <taxon>Thermomonosporaceae</taxon>
        <taxon>Actinoallomurus</taxon>
    </lineage>
</organism>
<comment type="caution">
    <text evidence="1">The sequence shown here is derived from an EMBL/GenBank/DDBJ whole genome shotgun (WGS) entry which is preliminary data.</text>
</comment>
<proteinExistence type="predicted"/>
<sequence length="302" mass="34219">MRSTVEDDLLQTIRSGPFDVALQAAIQARGLTLETLQRRLRERRIHVSLSSLSYWRRGRTRPERADSLRAVRGLESILDLPRNSLITLLKPPDGRPAGTRSLDEIFPTPGALDLLDEIGERVDGRITCLSLHDRYVLGPDRDLLSAQTRAVLQAQRPGVDRWICLYQNEHGVLPTRKDASRCRFGRIRTDEASAIMATELLFDRPLARGETYLIEYGFGFTSPGPPDTEEGRGFRYPQHEYLLEIEFHPSAIPARCYRTWRPDGAARTAEETDLRLSSSHTVHVIEFGLQAGGYLGIGWEWE</sequence>
<dbReference type="Proteomes" id="UP001501822">
    <property type="component" value="Unassembled WGS sequence"/>
</dbReference>